<dbReference type="Proteomes" id="UP000054538">
    <property type="component" value="Unassembled WGS sequence"/>
</dbReference>
<feature type="region of interest" description="Disordered" evidence="1">
    <location>
        <begin position="118"/>
        <end position="159"/>
    </location>
</feature>
<feature type="compositionally biased region" description="Polar residues" evidence="1">
    <location>
        <begin position="137"/>
        <end position="153"/>
    </location>
</feature>
<dbReference type="InterPro" id="IPR057670">
    <property type="entry name" value="SH3_retrovirus"/>
</dbReference>
<organism evidence="3 4">
    <name type="scientific">Paxillus rubicundulus Ve08.2h10</name>
    <dbReference type="NCBI Taxonomy" id="930991"/>
    <lineage>
        <taxon>Eukaryota</taxon>
        <taxon>Fungi</taxon>
        <taxon>Dikarya</taxon>
        <taxon>Basidiomycota</taxon>
        <taxon>Agaricomycotina</taxon>
        <taxon>Agaricomycetes</taxon>
        <taxon>Agaricomycetidae</taxon>
        <taxon>Boletales</taxon>
        <taxon>Paxilineae</taxon>
        <taxon>Paxillaceae</taxon>
        <taxon>Paxillus</taxon>
    </lineage>
</organism>
<dbReference type="AlphaFoldDB" id="A0A0D0DE29"/>
<feature type="domain" description="Retroviral polymerase SH3-like" evidence="2">
    <location>
        <begin position="40"/>
        <end position="93"/>
    </location>
</feature>
<dbReference type="InParanoid" id="A0A0D0DE29"/>
<gene>
    <name evidence="3" type="ORF">PAXRUDRAFT_162366</name>
</gene>
<reference evidence="4" key="2">
    <citation type="submission" date="2015-01" db="EMBL/GenBank/DDBJ databases">
        <title>Evolutionary Origins and Diversification of the Mycorrhizal Mutualists.</title>
        <authorList>
            <consortium name="DOE Joint Genome Institute"/>
            <consortium name="Mycorrhizal Genomics Consortium"/>
            <person name="Kohler A."/>
            <person name="Kuo A."/>
            <person name="Nagy L.G."/>
            <person name="Floudas D."/>
            <person name="Copeland A."/>
            <person name="Barry K.W."/>
            <person name="Cichocki N."/>
            <person name="Veneault-Fourrey C."/>
            <person name="LaButti K."/>
            <person name="Lindquist E.A."/>
            <person name="Lipzen A."/>
            <person name="Lundell T."/>
            <person name="Morin E."/>
            <person name="Murat C."/>
            <person name="Riley R."/>
            <person name="Ohm R."/>
            <person name="Sun H."/>
            <person name="Tunlid A."/>
            <person name="Henrissat B."/>
            <person name="Grigoriev I.V."/>
            <person name="Hibbett D.S."/>
            <person name="Martin F."/>
        </authorList>
    </citation>
    <scope>NUCLEOTIDE SEQUENCE [LARGE SCALE GENOMIC DNA]</scope>
    <source>
        <strain evidence="4">Ve08.2h10</strain>
    </source>
</reference>
<proteinExistence type="predicted"/>
<evidence type="ECO:0000313" key="3">
    <source>
        <dbReference type="EMBL" id="KIK79044.1"/>
    </source>
</evidence>
<protein>
    <recommendedName>
        <fullName evidence="2">Retroviral polymerase SH3-like domain-containing protein</fullName>
    </recommendedName>
</protein>
<dbReference type="OrthoDB" id="2673594at2759"/>
<dbReference type="Pfam" id="PF25597">
    <property type="entry name" value="SH3_retrovirus"/>
    <property type="match status" value="1"/>
</dbReference>
<dbReference type="HOGENOM" id="CLU_094068_0_0_1"/>
<keyword evidence="4" id="KW-1185">Reference proteome</keyword>
<dbReference type="EMBL" id="KN826393">
    <property type="protein sequence ID" value="KIK79044.1"/>
    <property type="molecule type" value="Genomic_DNA"/>
</dbReference>
<reference evidence="3 4" key="1">
    <citation type="submission" date="2014-04" db="EMBL/GenBank/DDBJ databases">
        <authorList>
            <consortium name="DOE Joint Genome Institute"/>
            <person name="Kuo A."/>
            <person name="Kohler A."/>
            <person name="Jargeat P."/>
            <person name="Nagy L.G."/>
            <person name="Floudas D."/>
            <person name="Copeland A."/>
            <person name="Barry K.W."/>
            <person name="Cichocki N."/>
            <person name="Veneault-Fourrey C."/>
            <person name="LaButti K."/>
            <person name="Lindquist E.A."/>
            <person name="Lipzen A."/>
            <person name="Lundell T."/>
            <person name="Morin E."/>
            <person name="Murat C."/>
            <person name="Sun H."/>
            <person name="Tunlid A."/>
            <person name="Henrissat B."/>
            <person name="Grigoriev I.V."/>
            <person name="Hibbett D.S."/>
            <person name="Martin F."/>
            <person name="Nordberg H.P."/>
            <person name="Cantor M.N."/>
            <person name="Hua S.X."/>
        </authorList>
    </citation>
    <scope>NUCLEOTIDE SEQUENCE [LARGE SCALE GENOMIC DNA]</scope>
    <source>
        <strain evidence="3 4">Ve08.2h10</strain>
    </source>
</reference>
<evidence type="ECO:0000313" key="4">
    <source>
        <dbReference type="Proteomes" id="UP000054538"/>
    </source>
</evidence>
<sequence>MHVVWVKNHTVSRILDSKTPHELLTGKKPVLSRLPEWGVHVWVHDDSGPKLDARAREGHWIGYNAESSAHQIYYEDRRTVSVECNVSFEKHEAVELGQERSQIEGEKRKVVKINQHLEQGNNEVKDDLPKYPVDPRTSPSPNQTDCPVQTTPLDSEPPIPAILPCRSTCQRTESPYIRMLNDGLGTHDGRGGEPVLPRGIQGVALEGRRESGGENAATEAVMASSGWEDEDTAYAMYAGVCEAEALEPRTVDEAQKQPDWPRWDKAIKAELTSLNDAHTWDVVPRPLKGTNVVD</sequence>
<evidence type="ECO:0000259" key="2">
    <source>
        <dbReference type="Pfam" id="PF25597"/>
    </source>
</evidence>
<name>A0A0D0DE29_9AGAM</name>
<evidence type="ECO:0000256" key="1">
    <source>
        <dbReference type="SAM" id="MobiDB-lite"/>
    </source>
</evidence>
<accession>A0A0D0DE29</accession>